<gene>
    <name evidence="1" type="ORF">SAMN05444370_10220</name>
</gene>
<dbReference type="GO" id="GO:0006270">
    <property type="term" value="P:DNA replication initiation"/>
    <property type="evidence" value="ECO:0007669"/>
    <property type="project" value="TreeGrafter"/>
</dbReference>
<dbReference type="EMBL" id="FNQM01000002">
    <property type="protein sequence ID" value="SDZ88108.1"/>
    <property type="molecule type" value="Genomic_DNA"/>
</dbReference>
<dbReference type="Gene3D" id="1.10.8.60">
    <property type="match status" value="1"/>
</dbReference>
<dbReference type="Gene3D" id="3.40.50.300">
    <property type="entry name" value="P-loop containing nucleotide triphosphate hydrolases"/>
    <property type="match status" value="1"/>
</dbReference>
<evidence type="ECO:0008006" key="3">
    <source>
        <dbReference type="Google" id="ProtNLM"/>
    </source>
</evidence>
<accession>A0A1H3WPI7</accession>
<name>A0A1H3WPI7_9RHOB</name>
<dbReference type="OrthoDB" id="7390113at2"/>
<dbReference type="InterPro" id="IPR027417">
    <property type="entry name" value="P-loop_NTPase"/>
</dbReference>
<keyword evidence="2" id="KW-1185">Reference proteome</keyword>
<dbReference type="GO" id="GO:0005886">
    <property type="term" value="C:plasma membrane"/>
    <property type="evidence" value="ECO:0007669"/>
    <property type="project" value="TreeGrafter"/>
</dbReference>
<protein>
    <recommendedName>
        <fullName evidence="3">DnaA protein</fullName>
    </recommendedName>
</protein>
<dbReference type="GO" id="GO:0003688">
    <property type="term" value="F:DNA replication origin binding"/>
    <property type="evidence" value="ECO:0007669"/>
    <property type="project" value="TreeGrafter"/>
</dbReference>
<dbReference type="Proteomes" id="UP000198703">
    <property type="component" value="Unassembled WGS sequence"/>
</dbReference>
<evidence type="ECO:0000313" key="2">
    <source>
        <dbReference type="Proteomes" id="UP000198703"/>
    </source>
</evidence>
<sequence>MTEAAGQLPLSLPAASRHAMGREDFIASPANAEALALVERWRDWPRPRLAICGPAGAGKTHLAHVFAASSGAEIVAAARLAEADAPRLVARGALAVEDADRLPQAAEPALFHLVNLAEAHGAPLLLTGREPPARWPTRLADLVSRLSATTAARLHPPDDALLEAVLAKGFDDRRLLVEPGLPAFLAARIERSFAAAAEIVARLDAASLAARRPITRRLAAELIG</sequence>
<dbReference type="PANTHER" id="PTHR30050">
    <property type="entry name" value="CHROMOSOMAL REPLICATION INITIATOR PROTEIN DNAA"/>
    <property type="match status" value="1"/>
</dbReference>
<dbReference type="STRING" id="89524.SAMN05444370_10220"/>
<dbReference type="AlphaFoldDB" id="A0A1H3WPI7"/>
<reference evidence="1 2" key="1">
    <citation type="submission" date="2016-10" db="EMBL/GenBank/DDBJ databases">
        <authorList>
            <person name="de Groot N.N."/>
        </authorList>
    </citation>
    <scope>NUCLEOTIDE SEQUENCE [LARGE SCALE GENOMIC DNA]</scope>
    <source>
        <strain evidence="1 2">DSM 15345</strain>
    </source>
</reference>
<organism evidence="1 2">
    <name type="scientific">Rubrimonas cliftonensis</name>
    <dbReference type="NCBI Taxonomy" id="89524"/>
    <lineage>
        <taxon>Bacteria</taxon>
        <taxon>Pseudomonadati</taxon>
        <taxon>Pseudomonadota</taxon>
        <taxon>Alphaproteobacteria</taxon>
        <taxon>Rhodobacterales</taxon>
        <taxon>Paracoccaceae</taxon>
        <taxon>Rubrimonas</taxon>
    </lineage>
</organism>
<dbReference type="RefSeq" id="WP_093248232.1">
    <property type="nucleotide sequence ID" value="NZ_FNQM01000002.1"/>
</dbReference>
<dbReference type="SUPFAM" id="SSF52540">
    <property type="entry name" value="P-loop containing nucleoside triphosphate hydrolases"/>
    <property type="match status" value="1"/>
</dbReference>
<dbReference type="PANTHER" id="PTHR30050:SF5">
    <property type="entry name" value="DNAA REGULATORY INACTIVATOR HDA"/>
    <property type="match status" value="1"/>
</dbReference>
<proteinExistence type="predicted"/>
<evidence type="ECO:0000313" key="1">
    <source>
        <dbReference type="EMBL" id="SDZ88108.1"/>
    </source>
</evidence>